<evidence type="ECO:0000313" key="1">
    <source>
        <dbReference type="EMBL" id="AAW31844.1"/>
    </source>
</evidence>
<dbReference type="InterPro" id="IPR053842">
    <property type="entry name" value="NikA-like"/>
</dbReference>
<protein>
    <submittedName>
        <fullName evidence="1">DapC</fullName>
    </submittedName>
</protein>
<dbReference type="Pfam" id="PF21983">
    <property type="entry name" value="NikA-like"/>
    <property type="match status" value="1"/>
</dbReference>
<organism evidence="1">
    <name type="scientific">Dichelobacter nodosus</name>
    <name type="common">Bacteroides nodosus</name>
    <dbReference type="NCBI Taxonomy" id="870"/>
    <lineage>
        <taxon>Bacteria</taxon>
        <taxon>Pseudomonadati</taxon>
        <taxon>Pseudomonadota</taxon>
        <taxon>Gammaproteobacteria</taxon>
        <taxon>Cardiobacteriales</taxon>
        <taxon>Cardiobacteriaceae</taxon>
        <taxon>Dichelobacter</taxon>
    </lineage>
</organism>
<dbReference type="AlphaFoldDB" id="Q5I742"/>
<dbReference type="EMBL" id="AY847513">
    <property type="protein sequence ID" value="AAW31844.1"/>
    <property type="molecule type" value="Genomic_DNA"/>
</dbReference>
<proteinExistence type="predicted"/>
<dbReference type="RefSeq" id="WP_050707943.1">
    <property type="nucleotide sequence ID" value="NZ_CBCRUT010000008.1"/>
</dbReference>
<accession>Q5I742</accession>
<dbReference type="PATRIC" id="fig|870.4.peg.745"/>
<name>Q5I742_DICNO</name>
<sequence>MALETRITLRLSDELQEKYAAIADQTGNTLSEVIRQVLLESNPQFIDKLAIEDRLKIIRLISKSSNNLNQIARQLNSLALYNQLHYDQCIHYLRILDTIEAQQHIFLKMFNDY</sequence>
<gene>
    <name evidence="1" type="primary">dapC</name>
</gene>
<reference evidence="1" key="1">
    <citation type="journal article" date="2009" name="Anaerobe">
        <title>The intD mobile genetic element from Dichelobacter nodosus, the causative agent of ovine footrot, is associated with the benign phenotype.</title>
        <authorList>
            <person name="Tanjung L.R."/>
            <person name="Whittle G."/>
            <person name="Shaw B.E."/>
            <person name="Bloomfield G.A."/>
            <person name="Katz M.E."/>
            <person name="Cheetham B.F."/>
        </authorList>
    </citation>
    <scope>NUCLEOTIDE SEQUENCE</scope>
    <source>
        <strain evidence="1">C305-1</strain>
    </source>
</reference>